<dbReference type="Proteomes" id="UP000020103">
    <property type="component" value="Unassembled WGS sequence"/>
</dbReference>
<accession>A0A829Q183</accession>
<sequence length="53" mass="5946">MDSLFNGGYLFRGDGARGDHRIFVCIHAKYCWSDVYAEGIAFAAITVDYDAHE</sequence>
<dbReference type="AlphaFoldDB" id="A0A829Q183"/>
<name>A0A829Q183_9MYCO</name>
<dbReference type="EMBL" id="JAOF01000001">
    <property type="protein sequence ID" value="EUA46520.1"/>
    <property type="molecule type" value="Genomic_DNA"/>
</dbReference>
<comment type="caution">
    <text evidence="1">The sequence shown here is derived from an EMBL/GenBank/DDBJ whole genome shotgun (WGS) entry which is preliminary data.</text>
</comment>
<evidence type="ECO:0000313" key="2">
    <source>
        <dbReference type="Proteomes" id="UP000020103"/>
    </source>
</evidence>
<evidence type="ECO:0000313" key="1">
    <source>
        <dbReference type="EMBL" id="EUA46520.1"/>
    </source>
</evidence>
<gene>
    <name evidence="1" type="ORF">I543_0061</name>
</gene>
<proteinExistence type="predicted"/>
<reference evidence="1 2" key="1">
    <citation type="submission" date="2013-12" db="EMBL/GenBank/DDBJ databases">
        <authorList>
            <person name="Madinger N."/>
            <person name="Lenaerts A."/>
            <person name="Ordway D."/>
            <person name="DeGroote M.A."/>
            <person name="Parker T."/>
            <person name="Sizemore C."/>
            <person name="Tallon L.J."/>
            <person name="Sadzewicz L.K."/>
            <person name="Sengamalay N."/>
            <person name="Fraser C.M."/>
            <person name="Hine E."/>
            <person name="Shefchek K.A."/>
            <person name="Das S.P."/>
            <person name="Tettelin H."/>
        </authorList>
    </citation>
    <scope>NUCLEOTIDE SEQUENCE [LARGE SCALE GENOMIC DNA]</scope>
    <source>
        <strain evidence="1 2">21</strain>
    </source>
</reference>
<protein>
    <submittedName>
        <fullName evidence="1">Uncharacterized protein</fullName>
    </submittedName>
</protein>
<organism evidence="1 2">
    <name type="scientific">Mycobacteroides abscessus 21</name>
    <dbReference type="NCBI Taxonomy" id="1299324"/>
    <lineage>
        <taxon>Bacteria</taxon>
        <taxon>Bacillati</taxon>
        <taxon>Actinomycetota</taxon>
        <taxon>Actinomycetes</taxon>
        <taxon>Mycobacteriales</taxon>
        <taxon>Mycobacteriaceae</taxon>
        <taxon>Mycobacteroides</taxon>
        <taxon>Mycobacteroides abscessus</taxon>
    </lineage>
</organism>